<dbReference type="PANTHER" id="PTHR35535">
    <property type="entry name" value="HEAT SHOCK PROTEIN HSLJ"/>
    <property type="match status" value="1"/>
</dbReference>
<accession>A0A1T4KQL7</accession>
<keyword evidence="3" id="KW-0346">Stress response</keyword>
<protein>
    <submittedName>
        <fullName evidence="3">Heat shock protein HslJ</fullName>
    </submittedName>
</protein>
<feature type="domain" description="DUF306" evidence="2">
    <location>
        <begin position="147"/>
        <end position="252"/>
    </location>
</feature>
<evidence type="ECO:0000259" key="2">
    <source>
        <dbReference type="Pfam" id="PF03724"/>
    </source>
</evidence>
<evidence type="ECO:0000256" key="1">
    <source>
        <dbReference type="SAM" id="SignalP"/>
    </source>
</evidence>
<dbReference type="InterPro" id="IPR053147">
    <property type="entry name" value="Hsp_HslJ-like"/>
</dbReference>
<feature type="domain" description="DUF306" evidence="2">
    <location>
        <begin position="32"/>
        <end position="134"/>
    </location>
</feature>
<keyword evidence="1" id="KW-0732">Signal</keyword>
<dbReference type="InterPro" id="IPR038670">
    <property type="entry name" value="HslJ-like_sf"/>
</dbReference>
<dbReference type="PROSITE" id="PS51257">
    <property type="entry name" value="PROKAR_LIPOPROTEIN"/>
    <property type="match status" value="1"/>
</dbReference>
<organism evidence="3 4">
    <name type="scientific">Treponema porcinum</name>
    <dbReference type="NCBI Taxonomy" id="261392"/>
    <lineage>
        <taxon>Bacteria</taxon>
        <taxon>Pseudomonadati</taxon>
        <taxon>Spirochaetota</taxon>
        <taxon>Spirochaetia</taxon>
        <taxon>Spirochaetales</taxon>
        <taxon>Treponemataceae</taxon>
        <taxon>Treponema</taxon>
    </lineage>
</organism>
<evidence type="ECO:0000313" key="4">
    <source>
        <dbReference type="Proteomes" id="UP000190423"/>
    </source>
</evidence>
<dbReference type="Gene3D" id="2.40.128.270">
    <property type="match status" value="2"/>
</dbReference>
<dbReference type="Pfam" id="PF03724">
    <property type="entry name" value="META"/>
    <property type="match status" value="2"/>
</dbReference>
<gene>
    <name evidence="3" type="ORF">SAMN02745149_01282</name>
</gene>
<dbReference type="PANTHER" id="PTHR35535:SF1">
    <property type="entry name" value="HEAT SHOCK PROTEIN HSLJ"/>
    <property type="match status" value="1"/>
</dbReference>
<keyword evidence="4" id="KW-1185">Reference proteome</keyword>
<reference evidence="3 4" key="1">
    <citation type="submission" date="2017-02" db="EMBL/GenBank/DDBJ databases">
        <authorList>
            <person name="Peterson S.W."/>
        </authorList>
    </citation>
    <scope>NUCLEOTIDE SEQUENCE [LARGE SCALE GENOMIC DNA]</scope>
    <source>
        <strain evidence="3 4">ATCC BAA-908</strain>
    </source>
</reference>
<dbReference type="InterPro" id="IPR005184">
    <property type="entry name" value="DUF306_Meta_HslJ"/>
</dbReference>
<evidence type="ECO:0000313" key="3">
    <source>
        <dbReference type="EMBL" id="SJZ44673.1"/>
    </source>
</evidence>
<feature type="chain" id="PRO_5012684856" evidence="1">
    <location>
        <begin position="22"/>
        <end position="260"/>
    </location>
</feature>
<dbReference type="AlphaFoldDB" id="A0A1T4KQL7"/>
<dbReference type="Proteomes" id="UP000190423">
    <property type="component" value="Unassembled WGS sequence"/>
</dbReference>
<dbReference type="EMBL" id="FUWG01000008">
    <property type="protein sequence ID" value="SJZ44673.1"/>
    <property type="molecule type" value="Genomic_DNA"/>
</dbReference>
<feature type="signal peptide" evidence="1">
    <location>
        <begin position="1"/>
        <end position="21"/>
    </location>
</feature>
<name>A0A1T4KQL7_TREPO</name>
<sequence>MQMKKYVFIMAAAMTMTAVLTGCGTKQISGDWIFTEAEINGTKVEIPSDTYASFSADITGKNEYAVYGKAGVNRYNGTAKTEGGTFSAQVDAMTMMGADTAHSMFERNFLEILSGAEKAAVSKENTLVLTGGKKDGGSFKAVFSRVTLNGTSWTTRLLNTGNAVVTAAGENPPTITIGDGKAKGFSGVNSWSCTMQLSEKDRTISFENIASTKMAGPKELMTQEMTFFKLLENVTSYRISGPELTLLDGDRTLVVLYLAD</sequence>
<dbReference type="STRING" id="261392.SAMN02745149_01282"/>
<proteinExistence type="predicted"/>